<dbReference type="InterPro" id="IPR052355">
    <property type="entry name" value="CENP-V-like"/>
</dbReference>
<evidence type="ECO:0000313" key="2">
    <source>
        <dbReference type="EMBL" id="TEA34681.1"/>
    </source>
</evidence>
<dbReference type="EMBL" id="QWLN02008777">
    <property type="protein sequence ID" value="TEA34681.1"/>
    <property type="molecule type" value="Genomic_DNA"/>
</dbReference>
<dbReference type="PANTHER" id="PTHR28620">
    <property type="entry name" value="CENTROMERE PROTEIN V"/>
    <property type="match status" value="1"/>
</dbReference>
<evidence type="ECO:0000259" key="1">
    <source>
        <dbReference type="PROSITE" id="PS51891"/>
    </source>
</evidence>
<reference evidence="2 3" key="1">
    <citation type="journal article" date="2018" name="Genomics">
        <title>Molecular footprints of inshore aquatic adaptation in Indo-Pacific humpback dolphin (Sousa chinensis).</title>
        <authorList>
            <person name="Ming Y."/>
            <person name="Jian J."/>
            <person name="Yu F."/>
            <person name="Yu X."/>
            <person name="Wang J."/>
            <person name="Liu W."/>
        </authorList>
    </citation>
    <scope>NUCLEOTIDE SEQUENCE [LARGE SCALE GENOMIC DNA]</scope>
    <source>
        <strain evidence="2">MY-2018</strain>
        <tissue evidence="2">Skin</tissue>
    </source>
</reference>
<dbReference type="AlphaFoldDB" id="A0A484GGW4"/>
<dbReference type="Proteomes" id="UP000295264">
    <property type="component" value="Unassembled WGS sequence"/>
</dbReference>
<organism evidence="2 3">
    <name type="scientific">Sousa chinensis</name>
    <name type="common">Indo-pacific humpbacked dolphin</name>
    <name type="synonym">Steno chinensis</name>
    <dbReference type="NCBI Taxonomy" id="103600"/>
    <lineage>
        <taxon>Eukaryota</taxon>
        <taxon>Metazoa</taxon>
        <taxon>Chordata</taxon>
        <taxon>Craniata</taxon>
        <taxon>Vertebrata</taxon>
        <taxon>Euteleostomi</taxon>
        <taxon>Mammalia</taxon>
        <taxon>Eutheria</taxon>
        <taxon>Laurasiatheria</taxon>
        <taxon>Artiodactyla</taxon>
        <taxon>Whippomorpha</taxon>
        <taxon>Cetacea</taxon>
        <taxon>Odontoceti</taxon>
        <taxon>Delphinidae</taxon>
        <taxon>Sousa</taxon>
    </lineage>
</organism>
<name>A0A484GGW4_SOUCH</name>
<sequence>HFLIPASCFILLLGSESITRHGSLAHRVLHSFCNRCRVQSFHASVSDPRVYGITLHCLYAGTMCSMVVEEVIIRDVGEEAMKEHKVIQSGSTK</sequence>
<feature type="domain" description="CENP-V/GFA" evidence="1">
    <location>
        <begin position="1"/>
        <end position="82"/>
    </location>
</feature>
<accession>A0A484GGW4</accession>
<comment type="caution">
    <text evidence="2">The sequence shown here is derived from an EMBL/GenBank/DDBJ whole genome shotgun (WGS) entry which is preliminary data.</text>
</comment>
<protein>
    <recommendedName>
        <fullName evidence="1">CENP-V/GFA domain-containing protein</fullName>
    </recommendedName>
</protein>
<dbReference type="PROSITE" id="PS51891">
    <property type="entry name" value="CENP_V_GFA"/>
    <property type="match status" value="1"/>
</dbReference>
<keyword evidence="3" id="KW-1185">Reference proteome</keyword>
<dbReference type="InterPro" id="IPR006913">
    <property type="entry name" value="CENP-V/GFA"/>
</dbReference>
<feature type="non-terminal residue" evidence="2">
    <location>
        <position position="1"/>
    </location>
</feature>
<dbReference type="PANTHER" id="PTHR28620:SF3">
    <property type="entry name" value="CENTROMERE PROTEIN V-LIKE PROTEIN 1"/>
    <property type="match status" value="1"/>
</dbReference>
<evidence type="ECO:0000313" key="3">
    <source>
        <dbReference type="Proteomes" id="UP000295264"/>
    </source>
</evidence>
<dbReference type="GO" id="GO:0016846">
    <property type="term" value="F:carbon-sulfur lyase activity"/>
    <property type="evidence" value="ECO:0007669"/>
    <property type="project" value="InterPro"/>
</dbReference>
<proteinExistence type="predicted"/>
<dbReference type="Gene3D" id="2.170.150.70">
    <property type="match status" value="1"/>
</dbReference>
<gene>
    <name evidence="2" type="ORF">DBR06_SOUSAS53010002</name>
</gene>